<sequence length="91" mass="10769">GEYRKVYNRMKYYIKEPSALHLIDQLLTLGRKQRIHADNALDSGLFYSDPLVADLKELLSKYHSMFDLKETPRNIKHQKSKFLNLPCKPIY</sequence>
<dbReference type="EMBL" id="CAJOAX010045838">
    <property type="protein sequence ID" value="CAF4297088.1"/>
    <property type="molecule type" value="Genomic_DNA"/>
</dbReference>
<organism evidence="1 2">
    <name type="scientific">Rotaria sordida</name>
    <dbReference type="NCBI Taxonomy" id="392033"/>
    <lineage>
        <taxon>Eukaryota</taxon>
        <taxon>Metazoa</taxon>
        <taxon>Spiralia</taxon>
        <taxon>Gnathifera</taxon>
        <taxon>Rotifera</taxon>
        <taxon>Eurotatoria</taxon>
        <taxon>Bdelloidea</taxon>
        <taxon>Philodinida</taxon>
        <taxon>Philodinidae</taxon>
        <taxon>Rotaria</taxon>
    </lineage>
</organism>
<comment type="caution">
    <text evidence="1">The sequence shown here is derived from an EMBL/GenBank/DDBJ whole genome shotgun (WGS) entry which is preliminary data.</text>
</comment>
<name>A0A820HTR7_9BILA</name>
<gene>
    <name evidence="1" type="ORF">OTI717_LOCUS41929</name>
</gene>
<proteinExistence type="predicted"/>
<dbReference type="AlphaFoldDB" id="A0A820HTR7"/>
<evidence type="ECO:0000313" key="2">
    <source>
        <dbReference type="Proteomes" id="UP000663823"/>
    </source>
</evidence>
<protein>
    <submittedName>
        <fullName evidence="1">Uncharacterized protein</fullName>
    </submittedName>
</protein>
<accession>A0A820HTR7</accession>
<evidence type="ECO:0000313" key="1">
    <source>
        <dbReference type="EMBL" id="CAF4297088.1"/>
    </source>
</evidence>
<feature type="non-terminal residue" evidence="1">
    <location>
        <position position="1"/>
    </location>
</feature>
<dbReference type="Proteomes" id="UP000663823">
    <property type="component" value="Unassembled WGS sequence"/>
</dbReference>
<reference evidence="1" key="1">
    <citation type="submission" date="2021-02" db="EMBL/GenBank/DDBJ databases">
        <authorList>
            <person name="Nowell W R."/>
        </authorList>
    </citation>
    <scope>NUCLEOTIDE SEQUENCE</scope>
</reference>